<dbReference type="Gene3D" id="1.10.10.10">
    <property type="entry name" value="Winged helix-like DNA-binding domain superfamily/Winged helix DNA-binding domain"/>
    <property type="match status" value="1"/>
</dbReference>
<dbReference type="Proteomes" id="UP000076218">
    <property type="component" value="Unassembled WGS sequence"/>
</dbReference>
<organism evidence="1 2">
    <name type="scientific">Clavibacter tessellarius</name>
    <dbReference type="NCBI Taxonomy" id="31965"/>
    <lineage>
        <taxon>Bacteria</taxon>
        <taxon>Bacillati</taxon>
        <taxon>Actinomycetota</taxon>
        <taxon>Actinomycetes</taxon>
        <taxon>Micrococcales</taxon>
        <taxon>Microbacteriaceae</taxon>
        <taxon>Clavibacter</taxon>
    </lineage>
</organism>
<dbReference type="InterPro" id="IPR036390">
    <property type="entry name" value="WH_DNA-bd_sf"/>
</dbReference>
<dbReference type="RefSeq" id="WP_063071850.1">
    <property type="nucleotide sequence ID" value="NZ_LQXA01000035.1"/>
</dbReference>
<gene>
    <name evidence="1" type="ORF">AWH51_11515</name>
</gene>
<dbReference type="OrthoDB" id="5123807at2"/>
<name>A0A154V0A4_9MICO</name>
<evidence type="ECO:0000313" key="1">
    <source>
        <dbReference type="EMBL" id="KZC94801.1"/>
    </source>
</evidence>
<accession>A0A154V0A4</accession>
<sequence>MTDPTEPHTRLAHALSAVTERIDTSVDASWDGLTGVQILILRRLAGTERMDRTSLALDTRTARAATVPSLASLMQKGFVVESQDAAGSFLRLTDGGRQLLAEVHLARAEWLVQAAEHAHPPVRGEELLRVAALLDHLGSDA</sequence>
<dbReference type="EMBL" id="LQXA01000035">
    <property type="protein sequence ID" value="KZC94801.1"/>
    <property type="molecule type" value="Genomic_DNA"/>
</dbReference>
<protein>
    <submittedName>
        <fullName evidence="1">MarR family transcriptional regulator</fullName>
    </submittedName>
</protein>
<comment type="caution">
    <text evidence="1">The sequence shown here is derived from an EMBL/GenBank/DDBJ whole genome shotgun (WGS) entry which is preliminary data.</text>
</comment>
<evidence type="ECO:0000313" key="2">
    <source>
        <dbReference type="Proteomes" id="UP000076218"/>
    </source>
</evidence>
<proteinExistence type="predicted"/>
<dbReference type="STRING" id="31965.AWH51_11515"/>
<dbReference type="SUPFAM" id="SSF46785">
    <property type="entry name" value="Winged helix' DNA-binding domain"/>
    <property type="match status" value="1"/>
</dbReference>
<dbReference type="AlphaFoldDB" id="A0A154V0A4"/>
<reference evidence="1 2" key="1">
    <citation type="submission" date="2016-01" db="EMBL/GenBank/DDBJ databases">
        <title>Draft genome sequence of Clavibacter michiganensis subsp. tessellarius DOAB 609.</title>
        <authorList>
            <person name="Tambong J.T."/>
        </authorList>
    </citation>
    <scope>NUCLEOTIDE SEQUENCE [LARGE SCALE GENOMIC DNA]</scope>
    <source>
        <strain evidence="1 2">DOAB 609</strain>
    </source>
</reference>
<dbReference type="InterPro" id="IPR036388">
    <property type="entry name" value="WH-like_DNA-bd_sf"/>
</dbReference>